<evidence type="ECO:0000256" key="1">
    <source>
        <dbReference type="ARBA" id="ARBA00023122"/>
    </source>
</evidence>
<proteinExistence type="predicted"/>
<dbReference type="SUPFAM" id="SSF54631">
    <property type="entry name" value="CBS-domain pair"/>
    <property type="match status" value="1"/>
</dbReference>
<accession>A0A9Q4C3L8</accession>
<reference evidence="6" key="1">
    <citation type="submission" date="2022-09" db="EMBL/GenBank/DDBJ databases">
        <title>Haloadaptaus new haloarchaeum isolated from saline soil.</title>
        <authorList>
            <person name="Duran-Viseras A."/>
            <person name="Sanchez-Porro C."/>
            <person name="Ventosa A."/>
        </authorList>
    </citation>
    <scope>NUCLEOTIDE SEQUENCE</scope>
    <source>
        <strain evidence="6">F3-133</strain>
    </source>
</reference>
<dbReference type="Gene3D" id="3.10.580.10">
    <property type="entry name" value="CBS-domain"/>
    <property type="match status" value="1"/>
</dbReference>
<evidence type="ECO:0000259" key="4">
    <source>
        <dbReference type="PROSITE" id="PS50943"/>
    </source>
</evidence>
<sequence>MEIPTPEDLKEKRKSLGMTQSELADSAGVSQPLIARIENGDVDPRLSTVSRIVEVFETAEEDVVTADDLMSDGVISVAPDDTVRDAVETMQDAQFSQLPVVKDGVPVGSTSDATVARARSQTEDLPHAPVEDIMGESFPTISPDADLSTVSRLLDHSSAVLVTREGKVAGIITDADLAAYVGSD</sequence>
<evidence type="ECO:0000313" key="6">
    <source>
        <dbReference type="EMBL" id="MCX2818350.1"/>
    </source>
</evidence>
<dbReference type="Proteomes" id="UP001149411">
    <property type="component" value="Unassembled WGS sequence"/>
</dbReference>
<dbReference type="InterPro" id="IPR017158">
    <property type="entry name" value="Tscrpt-reg_CBS-contain_prd"/>
</dbReference>
<dbReference type="GO" id="GO:0003677">
    <property type="term" value="F:DNA binding"/>
    <property type="evidence" value="ECO:0007669"/>
    <property type="project" value="InterPro"/>
</dbReference>
<feature type="domain" description="CBS" evidence="5">
    <location>
        <begin position="70"/>
        <end position="125"/>
    </location>
</feature>
<dbReference type="AlphaFoldDB" id="A0A9Q4C3L8"/>
<dbReference type="EMBL" id="RKLV01000002">
    <property type="protein sequence ID" value="MCX2818350.1"/>
    <property type="molecule type" value="Genomic_DNA"/>
</dbReference>
<dbReference type="PROSITE" id="PS50943">
    <property type="entry name" value="HTH_CROC1"/>
    <property type="match status" value="1"/>
</dbReference>
<keyword evidence="1 2" id="KW-0129">CBS domain</keyword>
<dbReference type="PANTHER" id="PTHR43080">
    <property type="entry name" value="CBS DOMAIN-CONTAINING PROTEIN CBSX3, MITOCHONDRIAL"/>
    <property type="match status" value="1"/>
</dbReference>
<evidence type="ECO:0000256" key="2">
    <source>
        <dbReference type="PROSITE-ProRule" id="PRU00703"/>
    </source>
</evidence>
<dbReference type="InterPro" id="IPR000644">
    <property type="entry name" value="CBS_dom"/>
</dbReference>
<feature type="region of interest" description="Disordered" evidence="3">
    <location>
        <begin position="1"/>
        <end position="28"/>
    </location>
</feature>
<organism evidence="6 7">
    <name type="scientific">Halorutilus salinus</name>
    <dbReference type="NCBI Taxonomy" id="2487751"/>
    <lineage>
        <taxon>Archaea</taxon>
        <taxon>Methanobacteriati</taxon>
        <taxon>Methanobacteriota</taxon>
        <taxon>Stenosarchaea group</taxon>
        <taxon>Halobacteria</taxon>
        <taxon>Halorutilales</taxon>
        <taxon>Halorutilaceae</taxon>
        <taxon>Halorutilus</taxon>
    </lineage>
</organism>
<dbReference type="RefSeq" id="WP_266086141.1">
    <property type="nucleotide sequence ID" value="NZ_RKLV01000002.1"/>
</dbReference>
<dbReference type="SUPFAM" id="SSF47413">
    <property type="entry name" value="lambda repressor-like DNA-binding domains"/>
    <property type="match status" value="1"/>
</dbReference>
<dbReference type="InterPro" id="IPR051257">
    <property type="entry name" value="Diverse_CBS-Domain"/>
</dbReference>
<keyword evidence="7" id="KW-1185">Reference proteome</keyword>
<name>A0A9Q4C3L8_9EURY</name>
<evidence type="ECO:0000259" key="5">
    <source>
        <dbReference type="PROSITE" id="PS51371"/>
    </source>
</evidence>
<dbReference type="InterPro" id="IPR001387">
    <property type="entry name" value="Cro/C1-type_HTH"/>
</dbReference>
<evidence type="ECO:0000256" key="3">
    <source>
        <dbReference type="SAM" id="MobiDB-lite"/>
    </source>
</evidence>
<comment type="caution">
    <text evidence="6">The sequence shown here is derived from an EMBL/GenBank/DDBJ whole genome shotgun (WGS) entry which is preliminary data.</text>
</comment>
<dbReference type="SMART" id="SM00530">
    <property type="entry name" value="HTH_XRE"/>
    <property type="match status" value="1"/>
</dbReference>
<dbReference type="PANTHER" id="PTHR43080:SF4">
    <property type="entry name" value="CRO-LIKE PROTEIN"/>
    <property type="match status" value="1"/>
</dbReference>
<evidence type="ECO:0000313" key="7">
    <source>
        <dbReference type="Proteomes" id="UP001149411"/>
    </source>
</evidence>
<dbReference type="Pfam" id="PF00571">
    <property type="entry name" value="CBS"/>
    <property type="match status" value="2"/>
</dbReference>
<protein>
    <submittedName>
        <fullName evidence="6">CBS domain-containing protein</fullName>
    </submittedName>
</protein>
<dbReference type="PIRSF" id="PIRSF037253">
    <property type="entry name" value="HTH_CBS_prd"/>
    <property type="match status" value="1"/>
</dbReference>
<dbReference type="SMART" id="SM00116">
    <property type="entry name" value="CBS"/>
    <property type="match status" value="2"/>
</dbReference>
<dbReference type="PROSITE" id="PS51371">
    <property type="entry name" value="CBS"/>
    <property type="match status" value="1"/>
</dbReference>
<dbReference type="CDD" id="cd00093">
    <property type="entry name" value="HTH_XRE"/>
    <property type="match status" value="1"/>
</dbReference>
<gene>
    <name evidence="6" type="ORF">EGH25_03160</name>
</gene>
<dbReference type="InterPro" id="IPR010982">
    <property type="entry name" value="Lambda_DNA-bd_dom_sf"/>
</dbReference>
<dbReference type="InterPro" id="IPR046342">
    <property type="entry name" value="CBS_dom_sf"/>
</dbReference>
<feature type="domain" description="HTH cro/C1-type" evidence="4">
    <location>
        <begin position="9"/>
        <end position="63"/>
    </location>
</feature>
<dbReference type="Pfam" id="PF01381">
    <property type="entry name" value="HTH_3"/>
    <property type="match status" value="1"/>
</dbReference>
<dbReference type="Gene3D" id="1.10.260.40">
    <property type="entry name" value="lambda repressor-like DNA-binding domains"/>
    <property type="match status" value="1"/>
</dbReference>